<feature type="region of interest" description="Disordered" evidence="5">
    <location>
        <begin position="220"/>
        <end position="419"/>
    </location>
</feature>
<dbReference type="InterPro" id="IPR038508">
    <property type="entry name" value="ArfGAP_dom_sf"/>
</dbReference>
<dbReference type="SMART" id="SM00105">
    <property type="entry name" value="ArfGap"/>
    <property type="match status" value="1"/>
</dbReference>
<dbReference type="InterPro" id="IPR044820">
    <property type="entry name" value="AGD14-like"/>
</dbReference>
<feature type="compositionally biased region" description="Gly residues" evidence="5">
    <location>
        <begin position="755"/>
        <end position="765"/>
    </location>
</feature>
<evidence type="ECO:0000256" key="5">
    <source>
        <dbReference type="SAM" id="MobiDB-lite"/>
    </source>
</evidence>
<dbReference type="Gene3D" id="1.10.220.150">
    <property type="entry name" value="Arf GTPase activating protein"/>
    <property type="match status" value="1"/>
</dbReference>
<feature type="compositionally biased region" description="Polar residues" evidence="5">
    <location>
        <begin position="409"/>
        <end position="419"/>
    </location>
</feature>
<feature type="compositionally biased region" description="Polar residues" evidence="5">
    <location>
        <begin position="574"/>
        <end position="603"/>
    </location>
</feature>
<evidence type="ECO:0000313" key="7">
    <source>
        <dbReference type="EMBL" id="RZC75225.1"/>
    </source>
</evidence>
<evidence type="ECO:0000256" key="4">
    <source>
        <dbReference type="PROSITE-ProRule" id="PRU00288"/>
    </source>
</evidence>
<keyword evidence="2 4" id="KW-0863">Zinc-finger</keyword>
<name>A0A4Y7KTM1_PAPSO</name>
<dbReference type="PANTHER" id="PTHR46085:SF3">
    <property type="entry name" value="ARF GTPASE ACTIVATING PROTEIN"/>
    <property type="match status" value="1"/>
</dbReference>
<keyword evidence="1" id="KW-0479">Metal-binding</keyword>
<accession>A0A4Y7KTM1</accession>
<dbReference type="Gramene" id="RZC75225">
    <property type="protein sequence ID" value="RZC75225"/>
    <property type="gene ID" value="C5167_050709"/>
</dbReference>
<dbReference type="Pfam" id="PF01412">
    <property type="entry name" value="ArfGap"/>
    <property type="match status" value="1"/>
</dbReference>
<dbReference type="PANTHER" id="PTHR46085">
    <property type="entry name" value="ARFGAP/RECO-RELATED"/>
    <property type="match status" value="1"/>
</dbReference>
<dbReference type="CDD" id="cd08838">
    <property type="entry name" value="ArfGap_AGFG"/>
    <property type="match status" value="1"/>
</dbReference>
<dbReference type="PROSITE" id="PS50115">
    <property type="entry name" value="ARFGAP"/>
    <property type="match status" value="1"/>
</dbReference>
<organism evidence="7 8">
    <name type="scientific">Papaver somniferum</name>
    <name type="common">Opium poppy</name>
    <dbReference type="NCBI Taxonomy" id="3469"/>
    <lineage>
        <taxon>Eukaryota</taxon>
        <taxon>Viridiplantae</taxon>
        <taxon>Streptophyta</taxon>
        <taxon>Embryophyta</taxon>
        <taxon>Tracheophyta</taxon>
        <taxon>Spermatophyta</taxon>
        <taxon>Magnoliopsida</taxon>
        <taxon>Ranunculales</taxon>
        <taxon>Papaveraceae</taxon>
        <taxon>Papaveroideae</taxon>
        <taxon>Papaver</taxon>
    </lineage>
</organism>
<dbReference type="FunFam" id="1.10.220.150:FF:000005">
    <property type="entry name" value="Arf-GAP domain and FG repeat-containing protein 1"/>
    <property type="match status" value="1"/>
</dbReference>
<evidence type="ECO:0000256" key="1">
    <source>
        <dbReference type="ARBA" id="ARBA00022723"/>
    </source>
</evidence>
<evidence type="ECO:0000256" key="3">
    <source>
        <dbReference type="ARBA" id="ARBA00022833"/>
    </source>
</evidence>
<feature type="region of interest" description="Disordered" evidence="5">
    <location>
        <begin position="746"/>
        <end position="798"/>
    </location>
</feature>
<gene>
    <name evidence="7" type="ORF">C5167_050709</name>
</gene>
<dbReference type="OMA" id="PMPHASH"/>
<feature type="compositionally biased region" description="Basic and acidic residues" evidence="5">
    <location>
        <begin position="307"/>
        <end position="338"/>
    </location>
</feature>
<dbReference type="PRINTS" id="PR00405">
    <property type="entry name" value="REVINTRACTNG"/>
</dbReference>
<feature type="region of interest" description="Disordered" evidence="5">
    <location>
        <begin position="574"/>
        <end position="611"/>
    </location>
</feature>
<proteinExistence type="predicted"/>
<feature type="compositionally biased region" description="Polar residues" evidence="5">
    <location>
        <begin position="771"/>
        <end position="798"/>
    </location>
</feature>
<dbReference type="STRING" id="3469.A0A4Y7KTM1"/>
<dbReference type="GO" id="GO:0008270">
    <property type="term" value="F:zinc ion binding"/>
    <property type="evidence" value="ECO:0007669"/>
    <property type="project" value="UniProtKB-KW"/>
</dbReference>
<keyword evidence="8" id="KW-1185">Reference proteome</keyword>
<evidence type="ECO:0000313" key="8">
    <source>
        <dbReference type="Proteomes" id="UP000316621"/>
    </source>
</evidence>
<keyword evidence="3" id="KW-0862">Zinc</keyword>
<dbReference type="Proteomes" id="UP000316621">
    <property type="component" value="Chromosome 8"/>
</dbReference>
<dbReference type="AlphaFoldDB" id="A0A4Y7KTM1"/>
<protein>
    <recommendedName>
        <fullName evidence="6">Arf-GAP domain-containing protein</fullName>
    </recommendedName>
</protein>
<feature type="compositionally biased region" description="Basic and acidic residues" evidence="5">
    <location>
        <begin position="272"/>
        <end position="287"/>
    </location>
</feature>
<dbReference type="SUPFAM" id="SSF57863">
    <property type="entry name" value="ArfGap/RecO-like zinc finger"/>
    <property type="match status" value="1"/>
</dbReference>
<dbReference type="EMBL" id="CM010722">
    <property type="protein sequence ID" value="RZC75225.1"/>
    <property type="molecule type" value="Genomic_DNA"/>
</dbReference>
<evidence type="ECO:0000259" key="6">
    <source>
        <dbReference type="PROSITE" id="PS50115"/>
    </source>
</evidence>
<sequence length="798" mass="84957">MKLILDEVASAMIQRLLNYGFYASRDSQVVVYYIKPGNITVNDCSEDVIGGVGVGVGGGGACTGFRGEFGSSGGAGQCPGPGPGQVRSVVRVWGEKMTNRMKEEEKNERIIRGLLKLTPNRRCINCNSLGPQYVCTNFWTFICTNCSGLHREFTHRVKSVSMAKFTSQEVSALQAGGNERAKEIYLKEWDSARQTLPDSSNPLKVRDFIKHVYVDKRYTGERSIDKPPRAKSGDKEDSYENRRVDTYRSGSRSPPSENSYDHHGGRSGHAGQNDDRNSRYSYEERRSPGYGQDSRYGDNKRSPGRVEVVDDWRREDRFGNGRRSEDRRSSDGESKSEGRSPNNQTDFGISSPPVVRPVRDILGEDAPPLRIGEPPKANGSKVADVPLPLRIAEPPKANDSKVADVPPHTQRTASSSSLGSIDANLGSLIDFDADPEPCIAPSSQPTITPSTQSIIPPATNPSTDAGNWASFDFVGQNSVLAPGPSPSNVNNLGSVLSGLSFPATAPLSNVSAFPTTGSAPTASPIDNAFTLSTSSSSGASVVAPVGQWPNNMQQHFTPSVGGTPNNQMWNSVSQVSQGPLSTSGQPSSIPTQEVSGGIASQPNPLEAKHSGREALPEDLFASAYSSYPVQNTGWHAGPSHSMGFGMQYPAAGLQQMPAYPQTARASNPFDINHEQPTIVHAASFPNMASLQGALPNVAASPGLSRASSVGSWMPQQAQPYASAMQTPPSYAGGVPQGAFMGQQLPPSNAPASGHQGIGGFGGEGSFFGASNMDQQLDSRYSQPPAQTSFTSHGGNPFG</sequence>
<feature type="compositionally biased region" description="Polar residues" evidence="5">
    <location>
        <begin position="248"/>
        <end position="258"/>
    </location>
</feature>
<evidence type="ECO:0000256" key="2">
    <source>
        <dbReference type="ARBA" id="ARBA00022771"/>
    </source>
</evidence>
<feature type="domain" description="Arf-GAP" evidence="6">
    <location>
        <begin position="108"/>
        <end position="226"/>
    </location>
</feature>
<dbReference type="InterPro" id="IPR037278">
    <property type="entry name" value="ARFGAP/RecO"/>
</dbReference>
<reference evidence="7 8" key="1">
    <citation type="journal article" date="2018" name="Science">
        <title>The opium poppy genome and morphinan production.</title>
        <authorList>
            <person name="Guo L."/>
            <person name="Winzer T."/>
            <person name="Yang X."/>
            <person name="Li Y."/>
            <person name="Ning Z."/>
            <person name="He Z."/>
            <person name="Teodor R."/>
            <person name="Lu Y."/>
            <person name="Bowser T.A."/>
            <person name="Graham I.A."/>
            <person name="Ye K."/>
        </authorList>
    </citation>
    <scope>NUCLEOTIDE SEQUENCE [LARGE SCALE GENOMIC DNA]</scope>
    <source>
        <strain evidence="8">cv. HN1</strain>
        <tissue evidence="7">Leaves</tissue>
    </source>
</reference>
<dbReference type="InterPro" id="IPR001164">
    <property type="entry name" value="ArfGAP_dom"/>
</dbReference>
<feature type="compositionally biased region" description="Basic and acidic residues" evidence="5">
    <location>
        <begin position="220"/>
        <end position="246"/>
    </location>
</feature>
<dbReference type="GO" id="GO:0005096">
    <property type="term" value="F:GTPase activator activity"/>
    <property type="evidence" value="ECO:0007669"/>
    <property type="project" value="InterPro"/>
</dbReference>